<dbReference type="GO" id="GO:0005886">
    <property type="term" value="C:plasma membrane"/>
    <property type="evidence" value="ECO:0007669"/>
    <property type="project" value="UniProtKB-SubCell"/>
</dbReference>
<evidence type="ECO:0000256" key="2">
    <source>
        <dbReference type="ARBA" id="ARBA00009773"/>
    </source>
</evidence>
<keyword evidence="3" id="KW-0813">Transport</keyword>
<feature type="transmembrane region" description="Helical" evidence="8">
    <location>
        <begin position="68"/>
        <end position="89"/>
    </location>
</feature>
<dbReference type="PANTHER" id="PTHR21716">
    <property type="entry name" value="TRANSMEMBRANE PROTEIN"/>
    <property type="match status" value="1"/>
</dbReference>
<dbReference type="STRING" id="1798543.A2898_05150"/>
<evidence type="ECO:0000313" key="9">
    <source>
        <dbReference type="EMBL" id="OGY82936.1"/>
    </source>
</evidence>
<reference evidence="9 10" key="1">
    <citation type="journal article" date="2016" name="Nat. Commun.">
        <title>Thousands of microbial genomes shed light on interconnected biogeochemical processes in an aquifer system.</title>
        <authorList>
            <person name="Anantharaman K."/>
            <person name="Brown C.T."/>
            <person name="Hug L.A."/>
            <person name="Sharon I."/>
            <person name="Castelle C.J."/>
            <person name="Probst A.J."/>
            <person name="Thomas B.C."/>
            <person name="Singh A."/>
            <person name="Wilkins M.J."/>
            <person name="Karaoz U."/>
            <person name="Brodie E.L."/>
            <person name="Williams K.H."/>
            <person name="Hubbard S.S."/>
            <person name="Banfield J.F."/>
        </authorList>
    </citation>
    <scope>NUCLEOTIDE SEQUENCE [LARGE SCALE GENOMIC DNA]</scope>
</reference>
<comment type="caution">
    <text evidence="9">The sequence shown here is derived from an EMBL/GenBank/DDBJ whole genome shotgun (WGS) entry which is preliminary data.</text>
</comment>
<dbReference type="InterPro" id="IPR002549">
    <property type="entry name" value="AI-2E-like"/>
</dbReference>
<feature type="transmembrane region" description="Helical" evidence="8">
    <location>
        <begin position="148"/>
        <end position="174"/>
    </location>
</feature>
<keyword evidence="7 8" id="KW-0472">Membrane</keyword>
<protein>
    <recommendedName>
        <fullName evidence="11">AI-2E family transporter</fullName>
    </recommendedName>
</protein>
<evidence type="ECO:0000256" key="4">
    <source>
        <dbReference type="ARBA" id="ARBA00022475"/>
    </source>
</evidence>
<feature type="transmembrane region" description="Helical" evidence="8">
    <location>
        <begin position="255"/>
        <end position="283"/>
    </location>
</feature>
<keyword evidence="6 8" id="KW-1133">Transmembrane helix</keyword>
<evidence type="ECO:0000256" key="6">
    <source>
        <dbReference type="ARBA" id="ARBA00022989"/>
    </source>
</evidence>
<dbReference type="PANTHER" id="PTHR21716:SF53">
    <property type="entry name" value="PERMEASE PERM-RELATED"/>
    <property type="match status" value="1"/>
</dbReference>
<dbReference type="EMBL" id="MHKE01000017">
    <property type="protein sequence ID" value="OGY82936.1"/>
    <property type="molecule type" value="Genomic_DNA"/>
</dbReference>
<keyword evidence="5 8" id="KW-0812">Transmembrane</keyword>
<evidence type="ECO:0000256" key="3">
    <source>
        <dbReference type="ARBA" id="ARBA00022448"/>
    </source>
</evidence>
<feature type="transmembrane region" description="Helical" evidence="8">
    <location>
        <begin position="38"/>
        <end position="56"/>
    </location>
</feature>
<feature type="transmembrane region" description="Helical" evidence="8">
    <location>
        <begin position="214"/>
        <end position="243"/>
    </location>
</feature>
<evidence type="ECO:0000256" key="8">
    <source>
        <dbReference type="SAM" id="Phobius"/>
    </source>
</evidence>
<evidence type="ECO:0000256" key="1">
    <source>
        <dbReference type="ARBA" id="ARBA00004651"/>
    </source>
</evidence>
<name>A0A1G2B2H0_9BACT</name>
<sequence>MEEQRPQQPITVNISSLTIVKILIVGMLLWFFYLIRDVVLILLVSVILASAFNPWINWLKLRRIPRVVGVLVIYLLVFGIFTAAVGLLIPPIADQLSQIGNNFPEYYNRITSDFQNFKDFSISSGVLGNVEKAIESLQVNIAQTTKGIFSSFISIFGGFFAFIGVVVITFYMLIEENAVKRFIRIISPEKYQPYLSQFANRMQEKISQWLRGQLILSLIIGVMSYIGLLILGVEYPLVLALWAGLTEFIPYLGPFIGAIPAVFIAFNGSPVTALLVVALYTLIQQLENNFLVPRVMSKAVGLNPLIVIIVMLVGAKIAGLVGILLAVPVTLIIEIFLRDFMQGQGQEDRRLGA</sequence>
<comment type="similarity">
    <text evidence="2">Belongs to the autoinducer-2 exporter (AI-2E) (TC 2.A.86) family.</text>
</comment>
<dbReference type="Pfam" id="PF01594">
    <property type="entry name" value="AI-2E_transport"/>
    <property type="match status" value="1"/>
</dbReference>
<organism evidence="9 10">
    <name type="scientific">Candidatus Kerfeldbacteria bacterium RIFCSPLOWO2_01_FULL_48_11</name>
    <dbReference type="NCBI Taxonomy" id="1798543"/>
    <lineage>
        <taxon>Bacteria</taxon>
        <taxon>Candidatus Kerfeldiibacteriota</taxon>
    </lineage>
</organism>
<dbReference type="GO" id="GO:0055085">
    <property type="term" value="P:transmembrane transport"/>
    <property type="evidence" value="ECO:0007669"/>
    <property type="project" value="TreeGrafter"/>
</dbReference>
<comment type="subcellular location">
    <subcellularLocation>
        <location evidence="1">Cell membrane</location>
        <topology evidence="1">Multi-pass membrane protein</topology>
    </subcellularLocation>
</comment>
<accession>A0A1G2B2H0</accession>
<evidence type="ECO:0000256" key="7">
    <source>
        <dbReference type="ARBA" id="ARBA00023136"/>
    </source>
</evidence>
<keyword evidence="4" id="KW-1003">Cell membrane</keyword>
<dbReference type="AlphaFoldDB" id="A0A1G2B2H0"/>
<gene>
    <name evidence="9" type="ORF">A2898_05150</name>
</gene>
<dbReference type="Proteomes" id="UP000179164">
    <property type="component" value="Unassembled WGS sequence"/>
</dbReference>
<proteinExistence type="inferred from homology"/>
<feature type="transmembrane region" description="Helical" evidence="8">
    <location>
        <begin position="295"/>
        <end position="313"/>
    </location>
</feature>
<evidence type="ECO:0000313" key="10">
    <source>
        <dbReference type="Proteomes" id="UP000179164"/>
    </source>
</evidence>
<evidence type="ECO:0008006" key="11">
    <source>
        <dbReference type="Google" id="ProtNLM"/>
    </source>
</evidence>
<feature type="transmembrane region" description="Helical" evidence="8">
    <location>
        <begin position="12"/>
        <end position="32"/>
    </location>
</feature>
<evidence type="ECO:0000256" key="5">
    <source>
        <dbReference type="ARBA" id="ARBA00022692"/>
    </source>
</evidence>